<feature type="transmembrane region" description="Helical" evidence="1">
    <location>
        <begin position="76"/>
        <end position="96"/>
    </location>
</feature>
<evidence type="ECO:0000313" key="2">
    <source>
        <dbReference type="EMBL" id="KAK0493398.1"/>
    </source>
</evidence>
<feature type="transmembrane region" description="Helical" evidence="1">
    <location>
        <begin position="154"/>
        <end position="174"/>
    </location>
</feature>
<organism evidence="2 3">
    <name type="scientific">Armillaria luteobubalina</name>
    <dbReference type="NCBI Taxonomy" id="153913"/>
    <lineage>
        <taxon>Eukaryota</taxon>
        <taxon>Fungi</taxon>
        <taxon>Dikarya</taxon>
        <taxon>Basidiomycota</taxon>
        <taxon>Agaricomycotina</taxon>
        <taxon>Agaricomycetes</taxon>
        <taxon>Agaricomycetidae</taxon>
        <taxon>Agaricales</taxon>
        <taxon>Marasmiineae</taxon>
        <taxon>Physalacriaceae</taxon>
        <taxon>Armillaria</taxon>
    </lineage>
</organism>
<comment type="caution">
    <text evidence="2">The sequence shown here is derived from an EMBL/GenBank/DDBJ whole genome shotgun (WGS) entry which is preliminary data.</text>
</comment>
<evidence type="ECO:0000313" key="3">
    <source>
        <dbReference type="Proteomes" id="UP001175228"/>
    </source>
</evidence>
<proteinExistence type="predicted"/>
<keyword evidence="1" id="KW-0812">Transmembrane</keyword>
<evidence type="ECO:0000256" key="1">
    <source>
        <dbReference type="SAM" id="Phobius"/>
    </source>
</evidence>
<keyword evidence="1" id="KW-1133">Transmembrane helix</keyword>
<accession>A0AA39PZE5</accession>
<feature type="transmembrane region" description="Helical" evidence="1">
    <location>
        <begin position="6"/>
        <end position="27"/>
    </location>
</feature>
<gene>
    <name evidence="2" type="ORF">EDD18DRAFT_1356836</name>
</gene>
<dbReference type="EMBL" id="JAUEPU010000025">
    <property type="protein sequence ID" value="KAK0493398.1"/>
    <property type="molecule type" value="Genomic_DNA"/>
</dbReference>
<sequence>MAIILLFILTSINFSFNWFFVSSAFIAHGQSFQSKFFALLYSQNNIFLGMNITGVLASIIADLTMIWRYWVVLGQWWLVVLLPILMLISGTVFKLKDTYQGYTSGTEYILGFVLYLSFIPATTIWCTTLIIYFILSAGQASDGIGGLGVYRNAIEILIQSSALYSVFLIIFVPLEFRSNQAALYFDAVSGIARGIAPTLLVGRVAAGHAHSGNSWQGSMISSLHFGTSHSQNSK</sequence>
<dbReference type="Proteomes" id="UP001175228">
    <property type="component" value="Unassembled WGS sequence"/>
</dbReference>
<keyword evidence="1" id="KW-0472">Membrane</keyword>
<feature type="transmembrane region" description="Helical" evidence="1">
    <location>
        <begin position="108"/>
        <end position="134"/>
    </location>
</feature>
<protein>
    <submittedName>
        <fullName evidence="2">Uncharacterized protein</fullName>
    </submittedName>
</protein>
<keyword evidence="3" id="KW-1185">Reference proteome</keyword>
<name>A0AA39PZE5_9AGAR</name>
<reference evidence="2" key="1">
    <citation type="submission" date="2023-06" db="EMBL/GenBank/DDBJ databases">
        <authorList>
            <consortium name="Lawrence Berkeley National Laboratory"/>
            <person name="Ahrendt S."/>
            <person name="Sahu N."/>
            <person name="Indic B."/>
            <person name="Wong-Bajracharya J."/>
            <person name="Merenyi Z."/>
            <person name="Ke H.-M."/>
            <person name="Monk M."/>
            <person name="Kocsube S."/>
            <person name="Drula E."/>
            <person name="Lipzen A."/>
            <person name="Balint B."/>
            <person name="Henrissat B."/>
            <person name="Andreopoulos B."/>
            <person name="Martin F.M."/>
            <person name="Harder C.B."/>
            <person name="Rigling D."/>
            <person name="Ford K.L."/>
            <person name="Foster G.D."/>
            <person name="Pangilinan J."/>
            <person name="Papanicolaou A."/>
            <person name="Barry K."/>
            <person name="LaButti K."/>
            <person name="Viragh M."/>
            <person name="Koriabine M."/>
            <person name="Yan M."/>
            <person name="Riley R."/>
            <person name="Champramary S."/>
            <person name="Plett K.L."/>
            <person name="Tsai I.J."/>
            <person name="Slot J."/>
            <person name="Sipos G."/>
            <person name="Plett J."/>
            <person name="Nagy L.G."/>
            <person name="Grigoriev I.V."/>
        </authorList>
    </citation>
    <scope>NUCLEOTIDE SEQUENCE</scope>
    <source>
        <strain evidence="2">HWK02</strain>
    </source>
</reference>
<dbReference type="AlphaFoldDB" id="A0AA39PZE5"/>
<feature type="transmembrane region" description="Helical" evidence="1">
    <location>
        <begin position="48"/>
        <end position="70"/>
    </location>
</feature>